<dbReference type="InterPro" id="IPR031481">
    <property type="entry name" value="Glyco_tran_10_N"/>
</dbReference>
<accession>F7A8W7</accession>
<keyword evidence="7" id="KW-0735">Signal-anchor</keyword>
<evidence type="ECO:0000259" key="13">
    <source>
        <dbReference type="Pfam" id="PF17039"/>
    </source>
</evidence>
<evidence type="ECO:0000256" key="2">
    <source>
        <dbReference type="ARBA" id="ARBA00004922"/>
    </source>
</evidence>
<evidence type="ECO:0000256" key="10">
    <source>
        <dbReference type="ARBA" id="ARBA00023180"/>
    </source>
</evidence>
<feature type="domain" description="Fucosyltransferase C-terminal" evidence="12">
    <location>
        <begin position="128"/>
        <end position="314"/>
    </location>
</feature>
<dbReference type="InParanoid" id="F7A8W7"/>
<dbReference type="Gene3D" id="3.40.50.11660">
    <property type="entry name" value="Glycosyl transferase family 10, C-terminal domain"/>
    <property type="match status" value="1"/>
</dbReference>
<reference evidence="14" key="3">
    <citation type="submission" date="2025-08" db="UniProtKB">
        <authorList>
            <consortium name="Ensembl"/>
        </authorList>
    </citation>
    <scope>IDENTIFICATION</scope>
</reference>
<reference evidence="14" key="4">
    <citation type="submission" date="2025-09" db="UniProtKB">
        <authorList>
            <consortium name="Ensembl"/>
        </authorList>
    </citation>
    <scope>IDENTIFICATION</scope>
</reference>
<comment type="pathway">
    <text evidence="2">Protein modification; protein glycosylation.</text>
</comment>
<protein>
    <recommendedName>
        <fullName evidence="11">Fucosyltransferase</fullName>
        <ecNumber evidence="11">2.4.1.-</ecNumber>
    </recommendedName>
</protein>
<feature type="domain" description="Fucosyltransferase N-terminal" evidence="13">
    <location>
        <begin position="2"/>
        <end position="107"/>
    </location>
</feature>
<evidence type="ECO:0000256" key="11">
    <source>
        <dbReference type="RuleBase" id="RU003832"/>
    </source>
</evidence>
<keyword evidence="4 11" id="KW-0328">Glycosyltransferase</keyword>
<dbReference type="GeneTree" id="ENSGT00940000159014"/>
<evidence type="ECO:0000259" key="12">
    <source>
        <dbReference type="Pfam" id="PF00852"/>
    </source>
</evidence>
<dbReference type="Pfam" id="PF17039">
    <property type="entry name" value="Glyco_tran_10_N"/>
    <property type="match status" value="1"/>
</dbReference>
<sequence length="324" mass="38032">RSYILMWRPPWGIADQAVPEGTRIGNCTLTFDRSMLPRAGAVIFHYTDNSIPIPWRLHRDIGQYFVFYSIESPSFMLNVERKTFQNLDNFFNLTMTYKEGSEVFYPYLTSRDAKEIFGRGKEFVDTIMKREKKQLWVVSNCKALRGSKIRMKYSNEMVAAGMQIDRYGNCFGNRREYDRLQQENLPFYKFYLSFENAEHCKDYITEKFWARGILDGRVPVVWGPSKADVTRLAPPGSFIHADDFKSPAKLAKYLMVLDKNDTAYREYFAWVEKPSGAWKERLLKLYSKTREELLCDIVMEHKINKVIPSIYDDLYKDEAKSCLA</sequence>
<dbReference type="GO" id="GO:0046920">
    <property type="term" value="F:alpha-(1-&gt;3)-fucosyltransferase activity"/>
    <property type="evidence" value="ECO:0000318"/>
    <property type="project" value="GO_Central"/>
</dbReference>
<dbReference type="SUPFAM" id="SSF53756">
    <property type="entry name" value="UDP-Glycosyltransferase/glycogen phosphorylase"/>
    <property type="match status" value="1"/>
</dbReference>
<dbReference type="InterPro" id="IPR038577">
    <property type="entry name" value="GT10-like_C_sf"/>
</dbReference>
<dbReference type="Proteomes" id="UP000008144">
    <property type="component" value="Chromosome 3"/>
</dbReference>
<dbReference type="GO" id="GO:0032580">
    <property type="term" value="C:Golgi cisterna membrane"/>
    <property type="evidence" value="ECO:0007669"/>
    <property type="project" value="UniProtKB-SubCell"/>
</dbReference>
<evidence type="ECO:0000313" key="15">
    <source>
        <dbReference type="Proteomes" id="UP000008144"/>
    </source>
</evidence>
<comment type="subcellular location">
    <subcellularLocation>
        <location evidence="11">Golgi apparatus</location>
        <location evidence="11">Golgi stack membrane</location>
        <topology evidence="11">Single-pass type II membrane protein</topology>
    </subcellularLocation>
    <subcellularLocation>
        <location evidence="1">Membrane</location>
        <topology evidence="1">Single-pass membrane protein</topology>
    </subcellularLocation>
</comment>
<dbReference type="Pfam" id="PF00852">
    <property type="entry name" value="Glyco_transf_10"/>
    <property type="match status" value="1"/>
</dbReference>
<evidence type="ECO:0000313" key="14">
    <source>
        <dbReference type="Ensembl" id="ENSCINP00000023657.2"/>
    </source>
</evidence>
<dbReference type="UniPathway" id="UPA00378"/>
<keyword evidence="6 11" id="KW-0812">Transmembrane</keyword>
<evidence type="ECO:0000256" key="7">
    <source>
        <dbReference type="ARBA" id="ARBA00022968"/>
    </source>
</evidence>
<name>F7A8W7_CIOIN</name>
<evidence type="ECO:0000256" key="1">
    <source>
        <dbReference type="ARBA" id="ARBA00004167"/>
    </source>
</evidence>
<dbReference type="AlphaFoldDB" id="F7A8W7"/>
<keyword evidence="15" id="KW-1185">Reference proteome</keyword>
<dbReference type="HOGENOM" id="CLU_032075_2_0_1"/>
<dbReference type="PANTHER" id="PTHR11929">
    <property type="entry name" value="ALPHA- 1,3 -FUCOSYLTRANSFERASE"/>
    <property type="match status" value="1"/>
</dbReference>
<keyword evidence="5 11" id="KW-0808">Transferase</keyword>
<dbReference type="InterPro" id="IPR001503">
    <property type="entry name" value="Glyco_trans_10"/>
</dbReference>
<dbReference type="EMBL" id="EAAA01001711">
    <property type="status" value="NOT_ANNOTATED_CDS"/>
    <property type="molecule type" value="Genomic_DNA"/>
</dbReference>
<evidence type="ECO:0000256" key="8">
    <source>
        <dbReference type="ARBA" id="ARBA00022989"/>
    </source>
</evidence>
<dbReference type="InterPro" id="IPR055270">
    <property type="entry name" value="Glyco_tran_10_C"/>
</dbReference>
<keyword evidence="9" id="KW-0472">Membrane</keyword>
<dbReference type="OMA" id="WHNAIEN"/>
<dbReference type="EC" id="2.4.1.-" evidence="11"/>
<keyword evidence="8" id="KW-1133">Transmembrane helix</keyword>
<evidence type="ECO:0000256" key="9">
    <source>
        <dbReference type="ARBA" id="ARBA00023136"/>
    </source>
</evidence>
<evidence type="ECO:0000256" key="6">
    <source>
        <dbReference type="ARBA" id="ARBA00022692"/>
    </source>
</evidence>
<evidence type="ECO:0000256" key="4">
    <source>
        <dbReference type="ARBA" id="ARBA00022676"/>
    </source>
</evidence>
<dbReference type="PANTHER" id="PTHR11929:SF145">
    <property type="entry name" value="ALPHA-(1,3)-FUCOSYLTRANSFERASE FUT-1"/>
    <property type="match status" value="1"/>
</dbReference>
<dbReference type="FunFam" id="3.40.50.11660:FF:000007">
    <property type="entry name" value="alpha-(1,3)-fucosyltransferase 6-like"/>
    <property type="match status" value="1"/>
</dbReference>
<comment type="similarity">
    <text evidence="3 11">Belongs to the glycosyltransferase 10 family.</text>
</comment>
<reference evidence="14" key="2">
    <citation type="journal article" date="2008" name="Genome Biol.">
        <title>Improved genome assembly and evidence-based global gene model set for the chordate Ciona intestinalis: new insight into intron and operon populations.</title>
        <authorList>
            <person name="Satou Y."/>
            <person name="Mineta K."/>
            <person name="Ogasawara M."/>
            <person name="Sasakura Y."/>
            <person name="Shoguchi E."/>
            <person name="Ueno K."/>
            <person name="Yamada L."/>
            <person name="Matsumoto J."/>
            <person name="Wasserscheid J."/>
            <person name="Dewar K."/>
            <person name="Wiley G.B."/>
            <person name="Macmil S.L."/>
            <person name="Roe B.A."/>
            <person name="Zeller R.W."/>
            <person name="Hastings K.E."/>
            <person name="Lemaire P."/>
            <person name="Lindquist E."/>
            <person name="Endo T."/>
            <person name="Hotta K."/>
            <person name="Inaba K."/>
        </authorList>
    </citation>
    <scope>NUCLEOTIDE SEQUENCE [LARGE SCALE GENOMIC DNA]</scope>
    <source>
        <strain evidence="14">wild type</strain>
    </source>
</reference>
<proteinExistence type="inferred from homology"/>
<evidence type="ECO:0000256" key="3">
    <source>
        <dbReference type="ARBA" id="ARBA00008919"/>
    </source>
</evidence>
<organism evidence="14 15">
    <name type="scientific">Ciona intestinalis</name>
    <name type="common">Transparent sea squirt</name>
    <name type="synonym">Ascidia intestinalis</name>
    <dbReference type="NCBI Taxonomy" id="7719"/>
    <lineage>
        <taxon>Eukaryota</taxon>
        <taxon>Metazoa</taxon>
        <taxon>Chordata</taxon>
        <taxon>Tunicata</taxon>
        <taxon>Ascidiacea</taxon>
        <taxon>Phlebobranchia</taxon>
        <taxon>Cionidae</taxon>
        <taxon>Ciona</taxon>
    </lineage>
</organism>
<keyword evidence="11" id="KW-0333">Golgi apparatus</keyword>
<evidence type="ECO:0000256" key="5">
    <source>
        <dbReference type="ARBA" id="ARBA00022679"/>
    </source>
</evidence>
<dbReference type="Ensembl" id="ENSCINT00000023903.2">
    <property type="protein sequence ID" value="ENSCINP00000023657.2"/>
    <property type="gene ID" value="ENSCING00000012747.2"/>
</dbReference>
<keyword evidence="10" id="KW-0325">Glycoprotein</keyword>
<reference evidence="15" key="1">
    <citation type="journal article" date="2002" name="Science">
        <title>The draft genome of Ciona intestinalis: insights into chordate and vertebrate origins.</title>
        <authorList>
            <person name="Dehal P."/>
            <person name="Satou Y."/>
            <person name="Campbell R.K."/>
            <person name="Chapman J."/>
            <person name="Degnan B."/>
            <person name="De Tomaso A."/>
            <person name="Davidson B."/>
            <person name="Di Gregorio A."/>
            <person name="Gelpke M."/>
            <person name="Goodstein D.M."/>
            <person name="Harafuji N."/>
            <person name="Hastings K.E."/>
            <person name="Ho I."/>
            <person name="Hotta K."/>
            <person name="Huang W."/>
            <person name="Kawashima T."/>
            <person name="Lemaire P."/>
            <person name="Martinez D."/>
            <person name="Meinertzhagen I.A."/>
            <person name="Necula S."/>
            <person name="Nonaka M."/>
            <person name="Putnam N."/>
            <person name="Rash S."/>
            <person name="Saiga H."/>
            <person name="Satake M."/>
            <person name="Terry A."/>
            <person name="Yamada L."/>
            <person name="Wang H.G."/>
            <person name="Awazu S."/>
            <person name="Azumi K."/>
            <person name="Boore J."/>
            <person name="Branno M."/>
            <person name="Chin-Bow S."/>
            <person name="DeSantis R."/>
            <person name="Doyle S."/>
            <person name="Francino P."/>
            <person name="Keys D.N."/>
            <person name="Haga S."/>
            <person name="Hayashi H."/>
            <person name="Hino K."/>
            <person name="Imai K.S."/>
            <person name="Inaba K."/>
            <person name="Kano S."/>
            <person name="Kobayashi K."/>
            <person name="Kobayashi M."/>
            <person name="Lee B.I."/>
            <person name="Makabe K.W."/>
            <person name="Manohar C."/>
            <person name="Matassi G."/>
            <person name="Medina M."/>
            <person name="Mochizuki Y."/>
            <person name="Mount S."/>
            <person name="Morishita T."/>
            <person name="Miura S."/>
            <person name="Nakayama A."/>
            <person name="Nishizaka S."/>
            <person name="Nomoto H."/>
            <person name="Ohta F."/>
            <person name="Oishi K."/>
            <person name="Rigoutsos I."/>
            <person name="Sano M."/>
            <person name="Sasaki A."/>
            <person name="Sasakura Y."/>
            <person name="Shoguchi E."/>
            <person name="Shin-i T."/>
            <person name="Spagnuolo A."/>
            <person name="Stainier D."/>
            <person name="Suzuki M.M."/>
            <person name="Tassy O."/>
            <person name="Takatori N."/>
            <person name="Tokuoka M."/>
            <person name="Yagi K."/>
            <person name="Yoshizaki F."/>
            <person name="Wada S."/>
            <person name="Zhang C."/>
            <person name="Hyatt P.D."/>
            <person name="Larimer F."/>
            <person name="Detter C."/>
            <person name="Doggett N."/>
            <person name="Glavina T."/>
            <person name="Hawkins T."/>
            <person name="Richardson P."/>
            <person name="Lucas S."/>
            <person name="Kohara Y."/>
            <person name="Levine M."/>
            <person name="Satoh N."/>
            <person name="Rokhsar D.S."/>
        </authorList>
    </citation>
    <scope>NUCLEOTIDE SEQUENCE [LARGE SCALE GENOMIC DNA]</scope>
</reference>